<evidence type="ECO:0000313" key="1">
    <source>
        <dbReference type="EMBL" id="KAH7040997.1"/>
    </source>
</evidence>
<dbReference type="AlphaFoldDB" id="A0A9P8YFX1"/>
<protein>
    <submittedName>
        <fullName evidence="1">Uncharacterized protein</fullName>
    </submittedName>
</protein>
<keyword evidence="2" id="KW-1185">Reference proteome</keyword>
<evidence type="ECO:0000313" key="2">
    <source>
        <dbReference type="Proteomes" id="UP000756346"/>
    </source>
</evidence>
<dbReference type="EMBL" id="JAGTJQ010000001">
    <property type="protein sequence ID" value="KAH7040997.1"/>
    <property type="molecule type" value="Genomic_DNA"/>
</dbReference>
<comment type="caution">
    <text evidence="1">The sequence shown here is derived from an EMBL/GenBank/DDBJ whole genome shotgun (WGS) entry which is preliminary data.</text>
</comment>
<proteinExistence type="predicted"/>
<reference evidence="1" key="1">
    <citation type="journal article" date="2021" name="Nat. Commun.">
        <title>Genetic determinants of endophytism in the Arabidopsis root mycobiome.</title>
        <authorList>
            <person name="Mesny F."/>
            <person name="Miyauchi S."/>
            <person name="Thiergart T."/>
            <person name="Pickel B."/>
            <person name="Atanasova L."/>
            <person name="Karlsson M."/>
            <person name="Huettel B."/>
            <person name="Barry K.W."/>
            <person name="Haridas S."/>
            <person name="Chen C."/>
            <person name="Bauer D."/>
            <person name="Andreopoulos W."/>
            <person name="Pangilinan J."/>
            <person name="LaButti K."/>
            <person name="Riley R."/>
            <person name="Lipzen A."/>
            <person name="Clum A."/>
            <person name="Drula E."/>
            <person name="Henrissat B."/>
            <person name="Kohler A."/>
            <person name="Grigoriev I.V."/>
            <person name="Martin F.M."/>
            <person name="Hacquard S."/>
        </authorList>
    </citation>
    <scope>NUCLEOTIDE SEQUENCE</scope>
    <source>
        <strain evidence="1">MPI-CAGE-CH-0230</strain>
    </source>
</reference>
<sequence>MGTGYALIRRRSISPARVVVLGLGLDFRAKIQFNSQSFIGPVCVSARSVNCTRWRVALQLVIMHSDWLVWQKNRCRSSTITLPYRRPLSDVPARYSRYESTLRKGNRPHAGRGFPARILYDNRFRPPNTRGHLRRCKGEEAASRSPLLTSCWGGLVGRSVSLTLNMTRSHGSADLPRSMLSQIMQSLELGPPSRECNAWWRARVCMIL</sequence>
<dbReference type="Proteomes" id="UP000756346">
    <property type="component" value="Unassembled WGS sequence"/>
</dbReference>
<dbReference type="RefSeq" id="XP_046019052.1">
    <property type="nucleotide sequence ID" value="XM_046148755.1"/>
</dbReference>
<gene>
    <name evidence="1" type="ORF">B0I36DRAFT_18008</name>
</gene>
<accession>A0A9P8YFX1</accession>
<organism evidence="1 2">
    <name type="scientific">Microdochium trichocladiopsis</name>
    <dbReference type="NCBI Taxonomy" id="1682393"/>
    <lineage>
        <taxon>Eukaryota</taxon>
        <taxon>Fungi</taxon>
        <taxon>Dikarya</taxon>
        <taxon>Ascomycota</taxon>
        <taxon>Pezizomycotina</taxon>
        <taxon>Sordariomycetes</taxon>
        <taxon>Xylariomycetidae</taxon>
        <taxon>Xylariales</taxon>
        <taxon>Microdochiaceae</taxon>
        <taxon>Microdochium</taxon>
    </lineage>
</organism>
<dbReference type="GeneID" id="70178301"/>
<name>A0A9P8YFX1_9PEZI</name>